<name>A0AA38CFF9_TAXCH</name>
<evidence type="ECO:0000256" key="4">
    <source>
        <dbReference type="ARBA" id="ARBA00023157"/>
    </source>
</evidence>
<keyword evidence="2" id="KW-0758">Storage protein</keyword>
<dbReference type="FunFam" id="2.60.120.10:FF:000073">
    <property type="entry name" value="Glycinin G1"/>
    <property type="match status" value="1"/>
</dbReference>
<dbReference type="InterPro" id="IPR014710">
    <property type="entry name" value="RmlC-like_jellyroll"/>
</dbReference>
<dbReference type="CDD" id="cd02243">
    <property type="entry name" value="cupin_11S_legumin_C"/>
    <property type="match status" value="1"/>
</dbReference>
<evidence type="ECO:0000313" key="7">
    <source>
        <dbReference type="Proteomes" id="UP000824469"/>
    </source>
</evidence>
<sequence>MRLRHNADRPDEADVYVRDGGRLNTVNGFKLHALTHLNLAAERGVLHPGAMCVPSWLSCHAIVYATRGDARIQVVENRGRKVFDGRIREGEFIVIPQFYAVVKRAGDQGFEWITFTTSHSPIRSSLAGRNSVLKAMPEEVVMNAYNISCREAHQLRWNREHDSLIMPPRRQQQYEGGRAAQ</sequence>
<comment type="caution">
    <text evidence="6">The sequence shown here is derived from an EMBL/GenBank/DDBJ whole genome shotgun (WGS) entry which is preliminary data.</text>
</comment>
<dbReference type="InterPro" id="IPR050253">
    <property type="entry name" value="Seed_Storage-Functional"/>
</dbReference>
<dbReference type="SUPFAM" id="SSF51182">
    <property type="entry name" value="RmlC-like cupins"/>
    <property type="match status" value="1"/>
</dbReference>
<dbReference type="PRINTS" id="PR00439">
    <property type="entry name" value="11SGLOBULIN"/>
</dbReference>
<keyword evidence="7" id="KW-1185">Reference proteome</keyword>
<dbReference type="OMA" id="CINTINW"/>
<comment type="similarity">
    <text evidence="1">Belongs to the 11S seed storage protein (globulins) family.</text>
</comment>
<dbReference type="Gene3D" id="2.60.120.10">
    <property type="entry name" value="Jelly Rolls"/>
    <property type="match status" value="1"/>
</dbReference>
<dbReference type="Proteomes" id="UP000824469">
    <property type="component" value="Unassembled WGS sequence"/>
</dbReference>
<dbReference type="PANTHER" id="PTHR31189">
    <property type="entry name" value="OS03G0336100 PROTEIN-RELATED"/>
    <property type="match status" value="1"/>
</dbReference>
<organism evidence="6 7">
    <name type="scientific">Taxus chinensis</name>
    <name type="common">Chinese yew</name>
    <name type="synonym">Taxus wallichiana var. chinensis</name>
    <dbReference type="NCBI Taxonomy" id="29808"/>
    <lineage>
        <taxon>Eukaryota</taxon>
        <taxon>Viridiplantae</taxon>
        <taxon>Streptophyta</taxon>
        <taxon>Embryophyta</taxon>
        <taxon>Tracheophyta</taxon>
        <taxon>Spermatophyta</taxon>
        <taxon>Pinopsida</taxon>
        <taxon>Pinidae</taxon>
        <taxon>Conifers II</taxon>
        <taxon>Cupressales</taxon>
        <taxon>Taxaceae</taxon>
        <taxon>Taxus</taxon>
    </lineage>
</organism>
<accession>A0AA38CFF9</accession>
<dbReference type="InterPro" id="IPR006044">
    <property type="entry name" value="11S_seedstore_pln"/>
</dbReference>
<dbReference type="InterPro" id="IPR006045">
    <property type="entry name" value="Cupin_1"/>
</dbReference>
<feature type="domain" description="Cupin type-1" evidence="5">
    <location>
        <begin position="5"/>
        <end position="153"/>
    </location>
</feature>
<dbReference type="SMART" id="SM00835">
    <property type="entry name" value="Cupin_1"/>
    <property type="match status" value="1"/>
</dbReference>
<dbReference type="InterPro" id="IPR011051">
    <property type="entry name" value="RmlC_Cupin_sf"/>
</dbReference>
<evidence type="ECO:0000259" key="5">
    <source>
        <dbReference type="SMART" id="SM00835"/>
    </source>
</evidence>
<dbReference type="EMBL" id="JAHRHJ020000011">
    <property type="protein sequence ID" value="KAH9295818.1"/>
    <property type="molecule type" value="Genomic_DNA"/>
</dbReference>
<evidence type="ECO:0000256" key="2">
    <source>
        <dbReference type="ARBA" id="ARBA00022761"/>
    </source>
</evidence>
<reference evidence="6 7" key="1">
    <citation type="journal article" date="2021" name="Nat. Plants">
        <title>The Taxus genome provides insights into paclitaxel biosynthesis.</title>
        <authorList>
            <person name="Xiong X."/>
            <person name="Gou J."/>
            <person name="Liao Q."/>
            <person name="Li Y."/>
            <person name="Zhou Q."/>
            <person name="Bi G."/>
            <person name="Li C."/>
            <person name="Du R."/>
            <person name="Wang X."/>
            <person name="Sun T."/>
            <person name="Guo L."/>
            <person name="Liang H."/>
            <person name="Lu P."/>
            <person name="Wu Y."/>
            <person name="Zhang Z."/>
            <person name="Ro D.K."/>
            <person name="Shang Y."/>
            <person name="Huang S."/>
            <person name="Yan J."/>
        </authorList>
    </citation>
    <scope>NUCLEOTIDE SEQUENCE [LARGE SCALE GENOMIC DNA]</scope>
    <source>
        <strain evidence="6">Ta-2019</strain>
    </source>
</reference>
<evidence type="ECO:0000256" key="1">
    <source>
        <dbReference type="ARBA" id="ARBA00007178"/>
    </source>
</evidence>
<keyword evidence="3" id="KW-0708">Seed storage protein</keyword>
<keyword evidence="4" id="KW-1015">Disulfide bond</keyword>
<gene>
    <name evidence="6" type="ORF">KI387_039406</name>
</gene>
<dbReference type="Pfam" id="PF00190">
    <property type="entry name" value="Cupin_1"/>
    <property type="match status" value="1"/>
</dbReference>
<evidence type="ECO:0000256" key="3">
    <source>
        <dbReference type="ARBA" id="ARBA00023129"/>
    </source>
</evidence>
<evidence type="ECO:0000313" key="6">
    <source>
        <dbReference type="EMBL" id="KAH9295818.1"/>
    </source>
</evidence>
<proteinExistence type="inferred from homology"/>
<dbReference type="PANTHER" id="PTHR31189:SF54">
    <property type="entry name" value="11S GLOBULIN SEED STORAGE PROTEIN 2-LIKE"/>
    <property type="match status" value="1"/>
</dbReference>
<protein>
    <recommendedName>
        <fullName evidence="5">Cupin type-1 domain-containing protein</fullName>
    </recommendedName>
</protein>
<dbReference type="AlphaFoldDB" id="A0AA38CFF9"/>
<dbReference type="GO" id="GO:0045735">
    <property type="term" value="F:nutrient reservoir activity"/>
    <property type="evidence" value="ECO:0007669"/>
    <property type="project" value="UniProtKB-KW"/>
</dbReference>